<reference evidence="2 3" key="1">
    <citation type="submission" date="2019-12" db="EMBL/GenBank/DDBJ databases">
        <authorList>
            <person name="Feng G."/>
            <person name="Zhu H."/>
        </authorList>
    </citation>
    <scope>NUCLEOTIDE SEQUENCE [LARGE SCALE GENOMIC DNA]</scope>
    <source>
        <strain evidence="2 3">FGD1</strain>
    </source>
</reference>
<dbReference type="CDD" id="cd05154">
    <property type="entry name" value="ACAD10_11_N-like"/>
    <property type="match status" value="1"/>
</dbReference>
<dbReference type="InterPro" id="IPR011009">
    <property type="entry name" value="Kinase-like_dom_sf"/>
</dbReference>
<dbReference type="SUPFAM" id="SSF56112">
    <property type="entry name" value="Protein kinase-like (PK-like)"/>
    <property type="match status" value="1"/>
</dbReference>
<evidence type="ECO:0000259" key="1">
    <source>
        <dbReference type="Pfam" id="PF01636"/>
    </source>
</evidence>
<evidence type="ECO:0000313" key="2">
    <source>
        <dbReference type="EMBL" id="MYL97440.1"/>
    </source>
</evidence>
<proteinExistence type="predicted"/>
<dbReference type="InterPro" id="IPR002575">
    <property type="entry name" value="Aminoglycoside_PTrfase"/>
</dbReference>
<organism evidence="2 3">
    <name type="scientific">Novosphingobium silvae</name>
    <dbReference type="NCBI Taxonomy" id="2692619"/>
    <lineage>
        <taxon>Bacteria</taxon>
        <taxon>Pseudomonadati</taxon>
        <taxon>Pseudomonadota</taxon>
        <taxon>Alphaproteobacteria</taxon>
        <taxon>Sphingomonadales</taxon>
        <taxon>Sphingomonadaceae</taxon>
        <taxon>Novosphingobium</taxon>
    </lineage>
</organism>
<dbReference type="EMBL" id="WVTD01000003">
    <property type="protein sequence ID" value="MYL97440.1"/>
    <property type="molecule type" value="Genomic_DNA"/>
</dbReference>
<dbReference type="GO" id="GO:0016740">
    <property type="term" value="F:transferase activity"/>
    <property type="evidence" value="ECO:0007669"/>
    <property type="project" value="UniProtKB-KW"/>
</dbReference>
<keyword evidence="2" id="KW-0808">Transferase</keyword>
<dbReference type="AlphaFoldDB" id="A0A7X4GF20"/>
<dbReference type="Gene3D" id="3.90.1200.10">
    <property type="match status" value="1"/>
</dbReference>
<accession>A0A7X4GF20</accession>
<dbReference type="PANTHER" id="PTHR47829:SF3">
    <property type="entry name" value="AMINOGLYCOSIDE PHOSPHOTRANSFERASE DOMAIN-CONTAINING PROTEIN"/>
    <property type="match status" value="1"/>
</dbReference>
<dbReference type="PANTHER" id="PTHR47829">
    <property type="entry name" value="HYDROLASE, PUTATIVE (AFU_ORTHOLOGUE AFUA_1G12880)-RELATED"/>
    <property type="match status" value="1"/>
</dbReference>
<dbReference type="InterPro" id="IPR052898">
    <property type="entry name" value="ACAD10-like"/>
</dbReference>
<evidence type="ECO:0000313" key="3">
    <source>
        <dbReference type="Proteomes" id="UP000465810"/>
    </source>
</evidence>
<dbReference type="InterPro" id="IPR041726">
    <property type="entry name" value="ACAD10_11_N"/>
</dbReference>
<dbReference type="Pfam" id="PF01636">
    <property type="entry name" value="APH"/>
    <property type="match status" value="1"/>
</dbReference>
<keyword evidence="3" id="KW-1185">Reference proteome</keyword>
<gene>
    <name evidence="2" type="ORF">GR702_06590</name>
</gene>
<sequence length="357" mass="39126">MSEVAPDLSDANSGTSAVREGYGFDEAALVRWMDANVEGFAGPLTIEQFKGGQSNPTYKLVTPARSYVLRRKPPGQLLRGAHAVEREAKVLLALHGAGFPVAQVHGLCTDDAVIGTWFYVMEMVEGRIFWDATVPGVSNDERAAIFDAMNAAIAQLHAFDPEAIGLGDYGRPGNYFARQVGRWSKQYLEDEAAGRNADMDAVIAWLEDNMPADDGSSSVIHGDFRIDNMIFHPTEPRVLAVLDWELSTLGHPLADFAYHAMMYHMPPHIVAGLGEADIAALGIPNEADYVAAYCRRTGREGLPDYRYYMAFNFFRLAAIFHGIKGRVIRGTAANAQARERAQAFPELARLALGFTQA</sequence>
<feature type="domain" description="Aminoglycoside phosphotransferase" evidence="1">
    <location>
        <begin position="45"/>
        <end position="268"/>
    </location>
</feature>
<protein>
    <submittedName>
        <fullName evidence="2">Phosphotransferase</fullName>
    </submittedName>
</protein>
<dbReference type="Gene3D" id="3.30.200.20">
    <property type="entry name" value="Phosphorylase Kinase, domain 1"/>
    <property type="match status" value="1"/>
</dbReference>
<name>A0A7X4GF20_9SPHN</name>
<comment type="caution">
    <text evidence="2">The sequence shown here is derived from an EMBL/GenBank/DDBJ whole genome shotgun (WGS) entry which is preliminary data.</text>
</comment>
<dbReference type="Proteomes" id="UP000465810">
    <property type="component" value="Unassembled WGS sequence"/>
</dbReference>
<dbReference type="RefSeq" id="WP_160985155.1">
    <property type="nucleotide sequence ID" value="NZ_WVTD01000003.1"/>
</dbReference>